<feature type="signal peptide" evidence="1">
    <location>
        <begin position="1"/>
        <end position="36"/>
    </location>
</feature>
<dbReference type="EMBL" id="QYUQ01000002">
    <property type="protein sequence ID" value="RJG00476.1"/>
    <property type="molecule type" value="Genomic_DNA"/>
</dbReference>
<gene>
    <name evidence="2" type="ORF">D3878_01850</name>
</gene>
<dbReference type="AlphaFoldDB" id="A0A3A3GE20"/>
<proteinExistence type="predicted"/>
<organism evidence="2 3">
    <name type="scientific">Noviherbaspirillum sedimenti</name>
    <dbReference type="NCBI Taxonomy" id="2320865"/>
    <lineage>
        <taxon>Bacteria</taxon>
        <taxon>Pseudomonadati</taxon>
        <taxon>Pseudomonadota</taxon>
        <taxon>Betaproteobacteria</taxon>
        <taxon>Burkholderiales</taxon>
        <taxon>Oxalobacteraceae</taxon>
        <taxon>Noviherbaspirillum</taxon>
    </lineage>
</organism>
<evidence type="ECO:0000313" key="2">
    <source>
        <dbReference type="EMBL" id="RJG00476.1"/>
    </source>
</evidence>
<sequence>MKTISESRAGRTFAKQAARTGICLTLACMTPLTAHAQSSTQTLPPAEKQTEATQKFGLLNLAGYAGLTIFQAINNWANNRIGGAAMPAQAGAAQPSTAVSLAAAFVNQIAPQLQGSLATMAQGSQSAWIPSPQPASYNLQPGQQIPFTQAPHFSPAPLILGQPDVPFATQQAAFDPNKPWDGRANYQGVTVSAMMLDSQNRVTETRSLVAAFRTGERFKLRLVSTFDAIVSLDALRAQPGTVSPEGVFSHPPSWAGQLYPARADQVVRIKAGEVAMLPLGASEYFTFEGKTGLELLSLNVRHPQATNQELNRQPVYRQDMPEATAYSQLAQNGAYLGLSQILVLRHGN</sequence>
<protein>
    <recommendedName>
        <fullName evidence="4">DUF4384 domain-containing protein</fullName>
    </recommendedName>
</protein>
<accession>A0A3A3GE20</accession>
<evidence type="ECO:0000313" key="3">
    <source>
        <dbReference type="Proteomes" id="UP000266327"/>
    </source>
</evidence>
<evidence type="ECO:0008006" key="4">
    <source>
        <dbReference type="Google" id="ProtNLM"/>
    </source>
</evidence>
<dbReference type="Proteomes" id="UP000266327">
    <property type="component" value="Unassembled WGS sequence"/>
</dbReference>
<dbReference type="OrthoDB" id="9838669at2"/>
<keyword evidence="3" id="KW-1185">Reference proteome</keyword>
<feature type="chain" id="PRO_5017203195" description="DUF4384 domain-containing protein" evidence="1">
    <location>
        <begin position="37"/>
        <end position="348"/>
    </location>
</feature>
<comment type="caution">
    <text evidence="2">The sequence shown here is derived from an EMBL/GenBank/DDBJ whole genome shotgun (WGS) entry which is preliminary data.</text>
</comment>
<dbReference type="RefSeq" id="WP_119783930.1">
    <property type="nucleotide sequence ID" value="NZ_QYUQ01000002.1"/>
</dbReference>
<reference evidence="3" key="1">
    <citation type="submission" date="2018-09" db="EMBL/GenBank/DDBJ databases">
        <authorList>
            <person name="Zhu H."/>
        </authorList>
    </citation>
    <scope>NUCLEOTIDE SEQUENCE [LARGE SCALE GENOMIC DNA]</scope>
    <source>
        <strain evidence="3">K1S02-23</strain>
    </source>
</reference>
<evidence type="ECO:0000256" key="1">
    <source>
        <dbReference type="SAM" id="SignalP"/>
    </source>
</evidence>
<name>A0A3A3GE20_9BURK</name>
<keyword evidence="1" id="KW-0732">Signal</keyword>